<dbReference type="EMBL" id="OJIN01000136">
    <property type="protein sequence ID" value="SPD74277.1"/>
    <property type="molecule type" value="Genomic_DNA"/>
</dbReference>
<name>A0A445MXS0_9BACT</name>
<proteinExistence type="predicted"/>
<evidence type="ECO:0008006" key="2">
    <source>
        <dbReference type="Google" id="ProtNLM"/>
    </source>
</evidence>
<dbReference type="Gene3D" id="3.60.15.10">
    <property type="entry name" value="Ribonuclease Z/Hydroxyacylglutathione hydrolase-like"/>
    <property type="match status" value="1"/>
</dbReference>
<accession>A0A445MXS0</accession>
<organism evidence="1">
    <name type="scientific">uncultured Desulfobacterium sp</name>
    <dbReference type="NCBI Taxonomy" id="201089"/>
    <lineage>
        <taxon>Bacteria</taxon>
        <taxon>Pseudomonadati</taxon>
        <taxon>Thermodesulfobacteriota</taxon>
        <taxon>Desulfobacteria</taxon>
        <taxon>Desulfobacterales</taxon>
        <taxon>Desulfobacteriaceae</taxon>
        <taxon>Desulfobacterium</taxon>
        <taxon>environmental samples</taxon>
    </lineage>
</organism>
<dbReference type="AlphaFoldDB" id="A0A445MXS0"/>
<dbReference type="InterPro" id="IPR036866">
    <property type="entry name" value="RibonucZ/Hydroxyglut_hydro"/>
</dbReference>
<gene>
    <name evidence="1" type="ORF">PITCH_A2200005</name>
</gene>
<reference evidence="1" key="1">
    <citation type="submission" date="2018-01" db="EMBL/GenBank/DDBJ databases">
        <authorList>
            <person name="Regsiter A."/>
            <person name="William W."/>
        </authorList>
    </citation>
    <scope>NUCLEOTIDE SEQUENCE</scope>
    <source>
        <strain evidence="1">TRIP AH-1</strain>
    </source>
</reference>
<evidence type="ECO:0000313" key="1">
    <source>
        <dbReference type="EMBL" id="SPD74277.1"/>
    </source>
</evidence>
<protein>
    <recommendedName>
        <fullName evidence="2">Metallohydrolase</fullName>
    </recommendedName>
</protein>
<sequence>MSKKLIFYQVDNGASVLATLDDETHLLFDIKQKPDDSKDEDKTENIHASLLKTLPKRGGRRYLSVFALTHPDLDHCQGFSRVFYYPEQNEDDSELIEMDELWVTAEIFNEKLSGPAKEVQKEARRRLRLWSDKDKQVDAERPGNMIVVFGRSDTEDLRHLPKNRHLGAGMITKFIAGQMRSDFEAFVHCPFSYLLDNDEELRNDTSLILQMKMTDGNSEALMLIGGDAGCKIWKTVYNKSHEKGNKVHLEWDVFFVPHHGSYKFFTEMEHEEGRKEAEKNPARTSMTILEAGREYGWLVCSSRPVRENNYDDKDPPHIEAIKHYRKRATDLGDKEHFVCLMENPSESDTNPLVLRLTSRGLQKLILGAASISVGSKATSQPSRWG</sequence>